<dbReference type="Proteomes" id="UP000294508">
    <property type="component" value="Unassembled WGS sequence"/>
</dbReference>
<feature type="compositionally biased region" description="Pro residues" evidence="1">
    <location>
        <begin position="83"/>
        <end position="93"/>
    </location>
</feature>
<feature type="region of interest" description="Disordered" evidence="1">
    <location>
        <begin position="33"/>
        <end position="125"/>
    </location>
</feature>
<protein>
    <submittedName>
        <fullName evidence="2">Uncharacterized protein</fullName>
    </submittedName>
</protein>
<sequence length="304" mass="31348">MIEQDRKRRIVRLLVTGLAVAAVAGVAIAGTAVARSRQSAGDTAVAGGPDTPAATPIPAILATPAAGTTDPATPEPSTTNPATPEPPTAPATPEPATTATTGPEGTGQKPAIPRKPAEKAPPADAVAACKTWLKEVAEERGEPAPGSNAKVAARLDGAPGTVLILADSKYWAGCDTAFARNGSEGSIRQPAKIAKPAPGDAEAFEVANNLIPIKGKEYEYYWAVGQLPSGVSKISYTFPDGRTTNAVIKGNYWLMQHQTATPWKEGSAPGPQIKVTLFGPNGQSLRTFLLVWGEDTCAQVSHGC</sequence>
<dbReference type="OrthoDB" id="3784631at2"/>
<reference evidence="2 3" key="1">
    <citation type="journal article" date="2015" name="Stand. Genomic Sci.">
        <title>Genomic Encyclopedia of Bacterial and Archaeal Type Strains, Phase III: the genomes of soil and plant-associated and newly described type strains.</title>
        <authorList>
            <person name="Whitman W.B."/>
            <person name="Woyke T."/>
            <person name="Klenk H.P."/>
            <person name="Zhou Y."/>
            <person name="Lilburn T.G."/>
            <person name="Beck B.J."/>
            <person name="De Vos P."/>
            <person name="Vandamme P."/>
            <person name="Eisen J.A."/>
            <person name="Garrity G."/>
            <person name="Hugenholtz P."/>
            <person name="Kyrpides N.C."/>
        </authorList>
    </citation>
    <scope>NUCLEOTIDE SEQUENCE [LARGE SCALE GENOMIC DNA]</scope>
    <source>
        <strain evidence="2 3">VKM Ac-2572</strain>
    </source>
</reference>
<keyword evidence="3" id="KW-1185">Reference proteome</keyword>
<accession>A0A4R2H2J6</accession>
<proteinExistence type="predicted"/>
<evidence type="ECO:0000313" key="3">
    <source>
        <dbReference type="Proteomes" id="UP000294508"/>
    </source>
</evidence>
<dbReference type="EMBL" id="SLWN01000014">
    <property type="protein sequence ID" value="TCO19210.1"/>
    <property type="molecule type" value="Genomic_DNA"/>
</dbReference>
<comment type="caution">
    <text evidence="2">The sequence shown here is derived from an EMBL/GenBank/DDBJ whole genome shotgun (WGS) entry which is preliminary data.</text>
</comment>
<evidence type="ECO:0000313" key="2">
    <source>
        <dbReference type="EMBL" id="TCO19210.1"/>
    </source>
</evidence>
<evidence type="ECO:0000256" key="1">
    <source>
        <dbReference type="SAM" id="MobiDB-lite"/>
    </source>
</evidence>
<feature type="compositionally biased region" description="Low complexity" evidence="1">
    <location>
        <begin position="43"/>
        <end position="82"/>
    </location>
</feature>
<name>A0A4R2H2J6_9ACTN</name>
<dbReference type="RefSeq" id="WP_132213456.1">
    <property type="nucleotide sequence ID" value="NZ_SLWN01000014.1"/>
</dbReference>
<organism evidence="2 3">
    <name type="scientific">Kribbella steppae</name>
    <dbReference type="NCBI Taxonomy" id="2512223"/>
    <lineage>
        <taxon>Bacteria</taxon>
        <taxon>Bacillati</taxon>
        <taxon>Actinomycetota</taxon>
        <taxon>Actinomycetes</taxon>
        <taxon>Propionibacteriales</taxon>
        <taxon>Kribbellaceae</taxon>
        <taxon>Kribbella</taxon>
    </lineage>
</organism>
<feature type="compositionally biased region" description="Low complexity" evidence="1">
    <location>
        <begin position="94"/>
        <end position="111"/>
    </location>
</feature>
<dbReference type="AlphaFoldDB" id="A0A4R2H2J6"/>
<gene>
    <name evidence="2" type="ORF">EV652_114191</name>
</gene>